<dbReference type="Proteomes" id="UP000185783">
    <property type="component" value="Unassembled WGS sequence"/>
</dbReference>
<comment type="cofactor">
    <cofactor evidence="6">
        <name>Mn(2+)</name>
        <dbReference type="ChEBI" id="CHEBI:29035"/>
    </cofactor>
    <text evidence="6">Binds 1 Mn(2+) ion per subunit.</text>
</comment>
<dbReference type="RefSeq" id="WP_028480220.1">
    <property type="nucleotide sequence ID" value="NZ_LVVZ01000005.1"/>
</dbReference>
<keyword evidence="3 6" id="KW-0464">Manganese</keyword>
<dbReference type="GO" id="GO:0004730">
    <property type="term" value="F:pseudouridylate synthase activity"/>
    <property type="evidence" value="ECO:0007669"/>
    <property type="project" value="UniProtKB-UniRule"/>
</dbReference>
<sequence>MTQNNKITIHHSDEVAQALAEGKPVVALESTIITHGMPYPQNIETAREVEAIIRENGAVPATIAVLKGELHVGLSDARLEELANAKDVMKASRADLSIALAMGRNASTTVAATMMAAHAAGIRVFATGGIGGVHFGAETSFDISADLEELGRTPVCVVSAFAKALLDLPKTLEVLETKGVPVIGYQCDKLPAFWSRTSDMDTPFRLDAPEDVAAMLRNRETFGDQGGELITNPVPAEDEIPAQEINGFIQKALAEAERQHIKGKDVTPFILQHIFELTEGRSLATNIALVKNNARLASAIAVSYAAKG</sequence>
<dbReference type="STRING" id="197461.A3843_02795"/>
<keyword evidence="5 6" id="KW-0326">Glycosidase</keyword>
<dbReference type="GO" id="GO:0016798">
    <property type="term" value="F:hydrolase activity, acting on glycosyl bonds"/>
    <property type="evidence" value="ECO:0007669"/>
    <property type="project" value="UniProtKB-KW"/>
</dbReference>
<evidence type="ECO:0000256" key="3">
    <source>
        <dbReference type="ARBA" id="ARBA00023211"/>
    </source>
</evidence>
<dbReference type="PANTHER" id="PTHR42909">
    <property type="entry name" value="ZGC:136858"/>
    <property type="match status" value="1"/>
</dbReference>
<dbReference type="InterPro" id="IPR022830">
    <property type="entry name" value="Indigdn_synthA-like"/>
</dbReference>
<evidence type="ECO:0000256" key="1">
    <source>
        <dbReference type="ARBA" id="ARBA00022723"/>
    </source>
</evidence>
<feature type="binding site" evidence="6">
    <location>
        <position position="90"/>
    </location>
    <ligand>
        <name>substrate</name>
    </ligand>
</feature>
<protein>
    <recommendedName>
        <fullName evidence="6">Pseudouridine-5'-phosphate glycosidase</fullName>
        <shortName evidence="6">PsiMP glycosidase</shortName>
        <ecNumber evidence="6">4.2.1.70</ecNumber>
    </recommendedName>
</protein>
<feature type="binding site" evidence="6">
    <location>
        <position position="110"/>
    </location>
    <ligand>
        <name>substrate</name>
    </ligand>
</feature>
<dbReference type="EC" id="4.2.1.70" evidence="6"/>
<dbReference type="EMBL" id="LVVZ01000005">
    <property type="protein sequence ID" value="OKL45283.1"/>
    <property type="molecule type" value="Genomic_DNA"/>
</dbReference>
<dbReference type="GO" id="GO:0046872">
    <property type="term" value="F:metal ion binding"/>
    <property type="evidence" value="ECO:0007669"/>
    <property type="project" value="UniProtKB-KW"/>
</dbReference>
<dbReference type="Gene3D" id="3.40.1790.10">
    <property type="entry name" value="Indigoidine synthase domain"/>
    <property type="match status" value="1"/>
</dbReference>
<dbReference type="GO" id="GO:0046113">
    <property type="term" value="P:nucleobase catabolic process"/>
    <property type="evidence" value="ECO:0007669"/>
    <property type="project" value="UniProtKB-UniRule"/>
</dbReference>
<feature type="active site" description="Proton donor" evidence="6">
    <location>
        <position position="29"/>
    </location>
</feature>
<keyword evidence="4 6" id="KW-0456">Lyase</keyword>
<evidence type="ECO:0000313" key="7">
    <source>
        <dbReference type="EMBL" id="OKL45283.1"/>
    </source>
</evidence>
<accession>A0A1U7JKM0</accession>
<evidence type="ECO:0000256" key="5">
    <source>
        <dbReference type="ARBA" id="ARBA00023295"/>
    </source>
</evidence>
<name>A0A1U7JKM0_9HYPH</name>
<comment type="function">
    <text evidence="6">Catalyzes the reversible cleavage of pseudouridine 5'-phosphate (PsiMP) to ribose 5-phosphate and uracil. Functions biologically in the cleavage direction, as part of a pseudouridine degradation pathway.</text>
</comment>
<comment type="subunit">
    <text evidence="6">Homotrimer.</text>
</comment>
<feature type="binding site" evidence="6">
    <location>
        <begin position="144"/>
        <end position="146"/>
    </location>
    <ligand>
        <name>substrate</name>
    </ligand>
</feature>
<dbReference type="GO" id="GO:0005737">
    <property type="term" value="C:cytoplasm"/>
    <property type="evidence" value="ECO:0007669"/>
    <property type="project" value="TreeGrafter"/>
</dbReference>
<feature type="active site" description="Nucleophile" evidence="6">
    <location>
        <position position="163"/>
    </location>
</feature>
<dbReference type="HAMAP" id="MF_01876">
    <property type="entry name" value="PsiMP_glycosidase"/>
    <property type="match status" value="1"/>
</dbReference>
<proteinExistence type="inferred from homology"/>
<dbReference type="SUPFAM" id="SSF110581">
    <property type="entry name" value="Indigoidine synthase A-like"/>
    <property type="match status" value="1"/>
</dbReference>
<dbReference type="Pfam" id="PF04227">
    <property type="entry name" value="Indigoidine_A"/>
    <property type="match status" value="1"/>
</dbReference>
<evidence type="ECO:0000313" key="8">
    <source>
        <dbReference type="Proteomes" id="UP000185783"/>
    </source>
</evidence>
<keyword evidence="2 6" id="KW-0378">Hydrolase</keyword>
<evidence type="ECO:0000256" key="2">
    <source>
        <dbReference type="ARBA" id="ARBA00022801"/>
    </source>
</evidence>
<dbReference type="PANTHER" id="PTHR42909:SF1">
    <property type="entry name" value="CARBOHYDRATE KINASE PFKB DOMAIN-CONTAINING PROTEIN"/>
    <property type="match status" value="1"/>
</dbReference>
<feature type="binding site" evidence="6">
    <location>
        <position position="142"/>
    </location>
    <ligand>
        <name>Mn(2+)</name>
        <dbReference type="ChEBI" id="CHEBI:29035"/>
    </ligand>
</feature>
<comment type="similarity">
    <text evidence="6">Belongs to the pseudouridine-5'-phosphate glycosidase family.</text>
</comment>
<dbReference type="InterPro" id="IPR007342">
    <property type="entry name" value="PsuG"/>
</dbReference>
<reference evidence="7 8" key="1">
    <citation type="submission" date="2016-03" db="EMBL/GenBank/DDBJ databases">
        <title>Genome sequence of Nesiotobacter sp. nov., a moderately halophilic alphaproteobacterium isolated from the Yellow Sea, China.</title>
        <authorList>
            <person name="Zhang G."/>
            <person name="Zhang R."/>
        </authorList>
    </citation>
    <scope>NUCLEOTIDE SEQUENCE [LARGE SCALE GENOMIC DNA]</scope>
    <source>
        <strain evidence="7 8">WB1-6</strain>
    </source>
</reference>
<dbReference type="AlphaFoldDB" id="A0A1U7JKM0"/>
<organism evidence="7 8">
    <name type="scientific">Pseudovibrio exalbescens</name>
    <dbReference type="NCBI Taxonomy" id="197461"/>
    <lineage>
        <taxon>Bacteria</taxon>
        <taxon>Pseudomonadati</taxon>
        <taxon>Pseudomonadota</taxon>
        <taxon>Alphaproteobacteria</taxon>
        <taxon>Hyphomicrobiales</taxon>
        <taxon>Stappiaceae</taxon>
        <taxon>Pseudovibrio</taxon>
    </lineage>
</organism>
<comment type="catalytic activity">
    <reaction evidence="6">
        <text>D-ribose 5-phosphate + uracil = psi-UMP + H2O</text>
        <dbReference type="Rhea" id="RHEA:18337"/>
        <dbReference type="ChEBI" id="CHEBI:15377"/>
        <dbReference type="ChEBI" id="CHEBI:17568"/>
        <dbReference type="ChEBI" id="CHEBI:58380"/>
        <dbReference type="ChEBI" id="CHEBI:78346"/>
        <dbReference type="EC" id="4.2.1.70"/>
    </reaction>
</comment>
<gene>
    <name evidence="6" type="primary">psuG</name>
    <name evidence="7" type="ORF">A3843_02795</name>
</gene>
<evidence type="ECO:0000256" key="6">
    <source>
        <dbReference type="HAMAP-Rule" id="MF_01876"/>
    </source>
</evidence>
<comment type="caution">
    <text evidence="7">The sequence shown here is derived from an EMBL/GenBank/DDBJ whole genome shotgun (WGS) entry which is preliminary data.</text>
</comment>
<keyword evidence="1 6" id="KW-0479">Metal-binding</keyword>
<keyword evidence="8" id="KW-1185">Reference proteome</keyword>
<dbReference type="OrthoDB" id="9805870at2"/>
<evidence type="ECO:0000256" key="4">
    <source>
        <dbReference type="ARBA" id="ARBA00023239"/>
    </source>
</evidence>